<protein>
    <submittedName>
        <fullName evidence="1">Endonuclease/exonuclease/phosphatase family protein</fullName>
    </submittedName>
</protein>
<comment type="caution">
    <text evidence="1">The sequence shown here is derived from an EMBL/GenBank/DDBJ whole genome shotgun (WGS) entry which is preliminary data.</text>
</comment>
<name>A0A2T1DMD9_9CYAN</name>
<dbReference type="GO" id="GO:0004519">
    <property type="term" value="F:endonuclease activity"/>
    <property type="evidence" value="ECO:0007669"/>
    <property type="project" value="UniProtKB-KW"/>
</dbReference>
<keyword evidence="1" id="KW-0540">Nuclease</keyword>
<dbReference type="Proteomes" id="UP000238634">
    <property type="component" value="Unassembled WGS sequence"/>
</dbReference>
<keyword evidence="2" id="KW-1185">Reference proteome</keyword>
<keyword evidence="1" id="KW-0378">Hydrolase</keyword>
<evidence type="ECO:0000313" key="1">
    <source>
        <dbReference type="EMBL" id="PSB21631.1"/>
    </source>
</evidence>
<accession>A0A2T1DMD9</accession>
<gene>
    <name evidence="1" type="ORF">C7B65_03345</name>
</gene>
<reference evidence="1 2" key="1">
    <citation type="submission" date="2018-02" db="EMBL/GenBank/DDBJ databases">
        <authorList>
            <person name="Cohen D.B."/>
            <person name="Kent A.D."/>
        </authorList>
    </citation>
    <scope>NUCLEOTIDE SEQUENCE [LARGE SCALE GENOMIC DNA]</scope>
    <source>
        <strain evidence="1 2">ULC007</strain>
    </source>
</reference>
<organism evidence="1 2">
    <name type="scientific">Phormidesmis priestleyi ULC007</name>
    <dbReference type="NCBI Taxonomy" id="1920490"/>
    <lineage>
        <taxon>Bacteria</taxon>
        <taxon>Bacillati</taxon>
        <taxon>Cyanobacteriota</taxon>
        <taxon>Cyanophyceae</taxon>
        <taxon>Leptolyngbyales</taxon>
        <taxon>Leptolyngbyaceae</taxon>
        <taxon>Phormidesmis</taxon>
    </lineage>
</organism>
<keyword evidence="1" id="KW-0255">Endonuclease</keyword>
<dbReference type="GO" id="GO:0004527">
    <property type="term" value="F:exonuclease activity"/>
    <property type="evidence" value="ECO:0007669"/>
    <property type="project" value="UniProtKB-KW"/>
</dbReference>
<dbReference type="Gene3D" id="3.60.10.10">
    <property type="entry name" value="Endonuclease/exonuclease/phosphatase"/>
    <property type="match status" value="1"/>
</dbReference>
<sequence length="248" mass="28259">MNSSPQLRIATWNLERPKQNGWVKNQRRLDKIREIDADVWVLTETNTAIALPSDCEAVTSASISGYHAAGENLSTIWSRLKVLRSIPTFDPAWAVCAEVDSPLGAMIIYGTVITFANDKGMSGTAKRWEEHRRFIQRHHEDWLRIQKQYPNHLMCVSADFNQSRDQSGWYEEKQSVEMLSAALHDLSMVCVTEENLQLKGFSRSTVDHICLSERLISHQVEVGAWEGTTQEDGKMSDHNGVFVDLRRE</sequence>
<reference evidence="1 2" key="2">
    <citation type="submission" date="2018-03" db="EMBL/GenBank/DDBJ databases">
        <title>The ancient ancestry and fast evolution of plastids.</title>
        <authorList>
            <person name="Moore K.R."/>
            <person name="Magnabosco C."/>
            <person name="Momper L."/>
            <person name="Gold D.A."/>
            <person name="Bosak T."/>
            <person name="Fournier G.P."/>
        </authorList>
    </citation>
    <scope>NUCLEOTIDE SEQUENCE [LARGE SCALE GENOMIC DNA]</scope>
    <source>
        <strain evidence="1 2">ULC007</strain>
    </source>
</reference>
<dbReference type="InterPro" id="IPR036691">
    <property type="entry name" value="Endo/exonu/phosph_ase_sf"/>
</dbReference>
<dbReference type="OrthoDB" id="572278at2"/>
<proteinExistence type="predicted"/>
<dbReference type="AlphaFoldDB" id="A0A2T1DMD9"/>
<keyword evidence="1" id="KW-0269">Exonuclease</keyword>
<dbReference type="EMBL" id="PVWG01000002">
    <property type="protein sequence ID" value="PSB21631.1"/>
    <property type="molecule type" value="Genomic_DNA"/>
</dbReference>
<evidence type="ECO:0000313" key="2">
    <source>
        <dbReference type="Proteomes" id="UP000238634"/>
    </source>
</evidence>
<dbReference type="STRING" id="1920490.GCA_001895925_01657"/>
<dbReference type="SUPFAM" id="SSF56219">
    <property type="entry name" value="DNase I-like"/>
    <property type="match status" value="1"/>
</dbReference>
<dbReference type="RefSeq" id="WP_073069479.1">
    <property type="nucleotide sequence ID" value="NZ_MPPI01000002.1"/>
</dbReference>